<dbReference type="AlphaFoldDB" id="A0AAV9PXJ3"/>
<dbReference type="InterPro" id="IPR029068">
    <property type="entry name" value="Glyas_Bleomycin-R_OHBP_Dase"/>
</dbReference>
<evidence type="ECO:0000313" key="2">
    <source>
        <dbReference type="Proteomes" id="UP001345827"/>
    </source>
</evidence>
<reference evidence="1 2" key="1">
    <citation type="submission" date="2023-06" db="EMBL/GenBank/DDBJ databases">
        <title>Black Yeasts Isolated from many extreme environments.</title>
        <authorList>
            <person name="Coleine C."/>
            <person name="Stajich J.E."/>
            <person name="Selbmann L."/>
        </authorList>
    </citation>
    <scope>NUCLEOTIDE SEQUENCE [LARGE SCALE GENOMIC DNA]</scope>
    <source>
        <strain evidence="1 2">CCFEE 5887</strain>
    </source>
</reference>
<dbReference type="Proteomes" id="UP001345827">
    <property type="component" value="Unassembled WGS sequence"/>
</dbReference>
<organism evidence="1 2">
    <name type="scientific">Vermiconidia calcicola</name>
    <dbReference type="NCBI Taxonomy" id="1690605"/>
    <lineage>
        <taxon>Eukaryota</taxon>
        <taxon>Fungi</taxon>
        <taxon>Dikarya</taxon>
        <taxon>Ascomycota</taxon>
        <taxon>Pezizomycotina</taxon>
        <taxon>Dothideomycetes</taxon>
        <taxon>Dothideomycetidae</taxon>
        <taxon>Mycosphaerellales</taxon>
        <taxon>Extremaceae</taxon>
        <taxon>Vermiconidia</taxon>
    </lineage>
</organism>
<dbReference type="Gene3D" id="3.10.180.10">
    <property type="entry name" value="2,3-Dihydroxybiphenyl 1,2-Dioxygenase, domain 1"/>
    <property type="match status" value="1"/>
</dbReference>
<gene>
    <name evidence="1" type="ORF">LTR25_008588</name>
</gene>
<accession>A0AAV9PXJ3</accession>
<dbReference type="SUPFAM" id="SSF54593">
    <property type="entry name" value="Glyoxalase/Bleomycin resistance protein/Dihydroxybiphenyl dioxygenase"/>
    <property type="match status" value="1"/>
</dbReference>
<proteinExistence type="predicted"/>
<protein>
    <recommendedName>
        <fullName evidence="3">Glyoxalase-like domain-containing protein</fullName>
    </recommendedName>
</protein>
<name>A0AAV9PXJ3_9PEZI</name>
<sequence>MSTTPAPSPTRLRQIALIAQDIERAKYLLTTILGTEVVYIDPQVAQWGIKNFLVAIGGDIIEVCSPLQPGTDTTVGRLLEKRGDGGYMIIMQTLDAGARRTHIESKGLAKVIFSHSHDDVQCIQYHPKGIAGGMMPELDSHTPSPSNPTPLASPHSPWHACGPDYASYSSAMKRCSHLRLLSATCRLAPGQTDQSDTEAAAQQWEEYFGITRQNSDLVFTNARLKFVPGVPGGQSQSEGLESITIQVTGKDRFAKMLDMVSKEGLCGDGWTNMLGIKWYFVLSEEEDVAQRGSMSSKL</sequence>
<evidence type="ECO:0000313" key="1">
    <source>
        <dbReference type="EMBL" id="KAK5531479.1"/>
    </source>
</evidence>
<evidence type="ECO:0008006" key="3">
    <source>
        <dbReference type="Google" id="ProtNLM"/>
    </source>
</evidence>
<dbReference type="EMBL" id="JAXLQG010000017">
    <property type="protein sequence ID" value="KAK5531479.1"/>
    <property type="molecule type" value="Genomic_DNA"/>
</dbReference>
<comment type="caution">
    <text evidence="1">The sequence shown here is derived from an EMBL/GenBank/DDBJ whole genome shotgun (WGS) entry which is preliminary data.</text>
</comment>
<keyword evidence="2" id="KW-1185">Reference proteome</keyword>